<dbReference type="Pfam" id="PF01171">
    <property type="entry name" value="ATP_bind_3"/>
    <property type="match status" value="1"/>
</dbReference>
<evidence type="ECO:0000256" key="1">
    <source>
        <dbReference type="ARBA" id="ARBA00013267"/>
    </source>
</evidence>
<dbReference type="CDD" id="cd01992">
    <property type="entry name" value="TilS_N"/>
    <property type="match status" value="1"/>
</dbReference>
<keyword evidence="4" id="KW-0547">Nucleotide-binding</keyword>
<evidence type="ECO:0000256" key="6">
    <source>
        <dbReference type="ARBA" id="ARBA00048539"/>
    </source>
</evidence>
<dbReference type="SUPFAM" id="SSF52402">
    <property type="entry name" value="Adenine nucleotide alpha hydrolases-like"/>
    <property type="match status" value="1"/>
</dbReference>
<accession>A0A2R6WSR7</accession>
<dbReference type="PANTHER" id="PTHR43033:SF1">
    <property type="entry name" value="TRNA(ILE)-LYSIDINE SYNTHASE-RELATED"/>
    <property type="match status" value="1"/>
</dbReference>
<comment type="catalytic activity">
    <reaction evidence="6">
        <text>cytidine(34) in tRNA(Ile2) + L-lysine + ATP = lysidine(34) in tRNA(Ile2) + AMP + diphosphate + H(+)</text>
        <dbReference type="Rhea" id="RHEA:43744"/>
        <dbReference type="Rhea" id="RHEA-COMP:10625"/>
        <dbReference type="Rhea" id="RHEA-COMP:10670"/>
        <dbReference type="ChEBI" id="CHEBI:15378"/>
        <dbReference type="ChEBI" id="CHEBI:30616"/>
        <dbReference type="ChEBI" id="CHEBI:32551"/>
        <dbReference type="ChEBI" id="CHEBI:33019"/>
        <dbReference type="ChEBI" id="CHEBI:82748"/>
        <dbReference type="ChEBI" id="CHEBI:83665"/>
        <dbReference type="ChEBI" id="CHEBI:456215"/>
        <dbReference type="EC" id="6.3.4.19"/>
    </reaction>
</comment>
<dbReference type="EC" id="6.3.4.19" evidence="1"/>
<dbReference type="OMA" id="GQDSICL"/>
<evidence type="ECO:0000256" key="7">
    <source>
        <dbReference type="SAM" id="MobiDB-lite"/>
    </source>
</evidence>
<gene>
    <name evidence="9" type="ORF">MARPO_0061s0136</name>
</gene>
<protein>
    <recommendedName>
        <fullName evidence="1">tRNA(Ile)-lysidine synthetase</fullName>
        <ecNumber evidence="1">6.3.4.19</ecNumber>
    </recommendedName>
</protein>
<dbReference type="AlphaFoldDB" id="A0A2R6WSR7"/>
<dbReference type="Proteomes" id="UP000244005">
    <property type="component" value="Unassembled WGS sequence"/>
</dbReference>
<dbReference type="InterPro" id="IPR012094">
    <property type="entry name" value="tRNA_Ile_lys_synt"/>
</dbReference>
<name>A0A2R6WSR7_MARPO</name>
<dbReference type="OrthoDB" id="434144at2759"/>
<dbReference type="PANTHER" id="PTHR43033">
    <property type="entry name" value="TRNA(ILE)-LYSIDINE SYNTHASE-RELATED"/>
    <property type="match status" value="1"/>
</dbReference>
<keyword evidence="10" id="KW-1185">Reference proteome</keyword>
<dbReference type="InterPro" id="IPR014729">
    <property type="entry name" value="Rossmann-like_a/b/a_fold"/>
</dbReference>
<dbReference type="GO" id="GO:0032267">
    <property type="term" value="F:tRNA(Ile)-lysidine synthase activity"/>
    <property type="evidence" value="ECO:0007669"/>
    <property type="project" value="UniProtKB-EC"/>
</dbReference>
<dbReference type="Gene3D" id="3.40.50.620">
    <property type="entry name" value="HUPs"/>
    <property type="match status" value="1"/>
</dbReference>
<evidence type="ECO:0000313" key="9">
    <source>
        <dbReference type="EMBL" id="PTQ36896.1"/>
    </source>
</evidence>
<reference evidence="10" key="1">
    <citation type="journal article" date="2017" name="Cell">
        <title>Insights into land plant evolution garnered from the Marchantia polymorpha genome.</title>
        <authorList>
            <person name="Bowman J.L."/>
            <person name="Kohchi T."/>
            <person name="Yamato K.T."/>
            <person name="Jenkins J."/>
            <person name="Shu S."/>
            <person name="Ishizaki K."/>
            <person name="Yamaoka S."/>
            <person name="Nishihama R."/>
            <person name="Nakamura Y."/>
            <person name="Berger F."/>
            <person name="Adam C."/>
            <person name="Aki S.S."/>
            <person name="Althoff F."/>
            <person name="Araki T."/>
            <person name="Arteaga-Vazquez M.A."/>
            <person name="Balasubrmanian S."/>
            <person name="Barry K."/>
            <person name="Bauer D."/>
            <person name="Boehm C.R."/>
            <person name="Briginshaw L."/>
            <person name="Caballero-Perez J."/>
            <person name="Catarino B."/>
            <person name="Chen F."/>
            <person name="Chiyoda S."/>
            <person name="Chovatia M."/>
            <person name="Davies K.M."/>
            <person name="Delmans M."/>
            <person name="Demura T."/>
            <person name="Dierschke T."/>
            <person name="Dolan L."/>
            <person name="Dorantes-Acosta A.E."/>
            <person name="Eklund D.M."/>
            <person name="Florent S.N."/>
            <person name="Flores-Sandoval E."/>
            <person name="Fujiyama A."/>
            <person name="Fukuzawa H."/>
            <person name="Galik B."/>
            <person name="Grimanelli D."/>
            <person name="Grimwood J."/>
            <person name="Grossniklaus U."/>
            <person name="Hamada T."/>
            <person name="Haseloff J."/>
            <person name="Hetherington A.J."/>
            <person name="Higo A."/>
            <person name="Hirakawa Y."/>
            <person name="Hundley H.N."/>
            <person name="Ikeda Y."/>
            <person name="Inoue K."/>
            <person name="Inoue S.I."/>
            <person name="Ishida S."/>
            <person name="Jia Q."/>
            <person name="Kakita M."/>
            <person name="Kanazawa T."/>
            <person name="Kawai Y."/>
            <person name="Kawashima T."/>
            <person name="Kennedy M."/>
            <person name="Kinose K."/>
            <person name="Kinoshita T."/>
            <person name="Kohara Y."/>
            <person name="Koide E."/>
            <person name="Komatsu K."/>
            <person name="Kopischke S."/>
            <person name="Kubo M."/>
            <person name="Kyozuka J."/>
            <person name="Lagercrantz U."/>
            <person name="Lin S.S."/>
            <person name="Lindquist E."/>
            <person name="Lipzen A.M."/>
            <person name="Lu C.W."/>
            <person name="De Luna E."/>
            <person name="Martienssen R.A."/>
            <person name="Minamino N."/>
            <person name="Mizutani M."/>
            <person name="Mizutani M."/>
            <person name="Mochizuki N."/>
            <person name="Monte I."/>
            <person name="Mosher R."/>
            <person name="Nagasaki H."/>
            <person name="Nakagami H."/>
            <person name="Naramoto S."/>
            <person name="Nishitani K."/>
            <person name="Ohtani M."/>
            <person name="Okamoto T."/>
            <person name="Okumura M."/>
            <person name="Phillips J."/>
            <person name="Pollak B."/>
            <person name="Reinders A."/>
            <person name="Rovekamp M."/>
            <person name="Sano R."/>
            <person name="Sawa S."/>
            <person name="Schmid M.W."/>
            <person name="Shirakawa M."/>
            <person name="Solano R."/>
            <person name="Spunde A."/>
            <person name="Suetsugu N."/>
            <person name="Sugano S."/>
            <person name="Sugiyama A."/>
            <person name="Sun R."/>
            <person name="Suzuki Y."/>
            <person name="Takenaka M."/>
            <person name="Takezawa D."/>
            <person name="Tomogane H."/>
            <person name="Tsuzuki M."/>
            <person name="Ueda T."/>
            <person name="Umeda M."/>
            <person name="Ward J.M."/>
            <person name="Watanabe Y."/>
            <person name="Yazaki K."/>
            <person name="Yokoyama R."/>
            <person name="Yoshitake Y."/>
            <person name="Yotsui I."/>
            <person name="Zachgo S."/>
            <person name="Schmutz J."/>
        </authorList>
    </citation>
    <scope>NUCLEOTIDE SEQUENCE [LARGE SCALE GENOMIC DNA]</scope>
    <source>
        <strain evidence="10">Tak-1</strain>
    </source>
</reference>
<dbReference type="NCBIfam" id="TIGR02432">
    <property type="entry name" value="lysidine_TilS_N"/>
    <property type="match status" value="1"/>
</dbReference>
<dbReference type="Gramene" id="Mp1g23840.1">
    <property type="protein sequence ID" value="Mp1g23840.1.cds1"/>
    <property type="gene ID" value="Mp1g23840"/>
</dbReference>
<feature type="domain" description="tRNA(Ile)-lysidine/2-thiocytidine synthase N-terminal" evidence="8">
    <location>
        <begin position="91"/>
        <end position="303"/>
    </location>
</feature>
<keyword evidence="5" id="KW-0067">ATP-binding</keyword>
<organism evidence="9 10">
    <name type="scientific">Marchantia polymorpha</name>
    <name type="common">Common liverwort</name>
    <name type="synonym">Marchantia aquatica</name>
    <dbReference type="NCBI Taxonomy" id="3197"/>
    <lineage>
        <taxon>Eukaryota</taxon>
        <taxon>Viridiplantae</taxon>
        <taxon>Streptophyta</taxon>
        <taxon>Embryophyta</taxon>
        <taxon>Marchantiophyta</taxon>
        <taxon>Marchantiopsida</taxon>
        <taxon>Marchantiidae</taxon>
        <taxon>Marchantiales</taxon>
        <taxon>Marchantiaceae</taxon>
        <taxon>Marchantia</taxon>
    </lineage>
</organism>
<dbReference type="InterPro" id="IPR011063">
    <property type="entry name" value="TilS/TtcA_N"/>
</dbReference>
<keyword evidence="3" id="KW-0819">tRNA processing</keyword>
<evidence type="ECO:0000256" key="2">
    <source>
        <dbReference type="ARBA" id="ARBA00022598"/>
    </source>
</evidence>
<keyword evidence="2" id="KW-0436">Ligase</keyword>
<evidence type="ECO:0000313" key="10">
    <source>
        <dbReference type="Proteomes" id="UP000244005"/>
    </source>
</evidence>
<dbReference type="GO" id="GO:0005524">
    <property type="term" value="F:ATP binding"/>
    <property type="evidence" value="ECO:0007669"/>
    <property type="project" value="UniProtKB-KW"/>
</dbReference>
<evidence type="ECO:0000256" key="5">
    <source>
        <dbReference type="ARBA" id="ARBA00022840"/>
    </source>
</evidence>
<feature type="region of interest" description="Disordered" evidence="7">
    <location>
        <begin position="1"/>
        <end position="70"/>
    </location>
</feature>
<feature type="compositionally biased region" description="Low complexity" evidence="7">
    <location>
        <begin position="46"/>
        <end position="60"/>
    </location>
</feature>
<evidence type="ECO:0000256" key="3">
    <source>
        <dbReference type="ARBA" id="ARBA00022694"/>
    </source>
</evidence>
<evidence type="ECO:0000256" key="4">
    <source>
        <dbReference type="ARBA" id="ARBA00022741"/>
    </source>
</evidence>
<dbReference type="EMBL" id="KZ772733">
    <property type="protein sequence ID" value="PTQ36896.1"/>
    <property type="molecule type" value="Genomic_DNA"/>
</dbReference>
<evidence type="ECO:0000259" key="8">
    <source>
        <dbReference type="Pfam" id="PF01171"/>
    </source>
</evidence>
<sequence length="432" mass="47944">MAPAILGPRILPPTVRTSSNPGTRFARFPARGSQLVVGSRRRSRNGARSSSSSSSSGASGAREEEGAGSRLAKRLGRTISERQLLRPRQRVLVAVSGGQDSVCLLHLMLELRDAWDWSVGVVNCDHRWSAPSRRASALVAQLAQSRGLDYYQAVATSSVLGEGAARTWRYGVFRRLAARHGYEAIVTAHTASDRVETLLYNLCRGTGISGLQSLTWKRWIDPVPSLSQRSAFRAEQLIESFEDPQAPGSAQPLLQPQPLALVRPLLDVTRSELRDFHRQMKMPLWPDPSNHFLDIDRNRIRHELLPYLRKHFNGGIDKSLARWAEILHGEQLYLDNLCRSILGQAESEVDGPGPGRRLDVVLLKSLPIALQRRVLKQFADNFTGHSLGFDAVERLRQAACSESSGARKALQLSIHGGFIMRLQNNILTIVPR</sequence>
<proteinExistence type="inferred from homology"/>
<dbReference type="InterPro" id="IPR012795">
    <property type="entry name" value="tRNA_Ile_lys_synt_N"/>
</dbReference>
<dbReference type="SUPFAM" id="SSF82829">
    <property type="entry name" value="MesJ substrate recognition domain-like"/>
    <property type="match status" value="1"/>
</dbReference>
<dbReference type="GO" id="GO:0008033">
    <property type="term" value="P:tRNA processing"/>
    <property type="evidence" value="ECO:0007669"/>
    <property type="project" value="UniProtKB-KW"/>
</dbReference>
<dbReference type="Gene3D" id="1.20.59.20">
    <property type="match status" value="1"/>
</dbReference>
<dbReference type="HAMAP" id="MF_01161">
    <property type="entry name" value="tRNA_Ile_lys_synt"/>
    <property type="match status" value="1"/>
</dbReference>